<dbReference type="AlphaFoldDB" id="U4LMZ3"/>
<sequence length="67" mass="7291">MRLVLQRRGGGLDFGFLFVSGRSLAIGGLHIFSFECSTVIVGAWNHFGRCAGIAGPYFQLICGWGLR</sequence>
<organism evidence="1 2">
    <name type="scientific">Pyronema omphalodes (strain CBS 100304)</name>
    <name type="common">Pyronema confluens</name>
    <dbReference type="NCBI Taxonomy" id="1076935"/>
    <lineage>
        <taxon>Eukaryota</taxon>
        <taxon>Fungi</taxon>
        <taxon>Dikarya</taxon>
        <taxon>Ascomycota</taxon>
        <taxon>Pezizomycotina</taxon>
        <taxon>Pezizomycetes</taxon>
        <taxon>Pezizales</taxon>
        <taxon>Pyronemataceae</taxon>
        <taxon>Pyronema</taxon>
    </lineage>
</organism>
<dbReference type="Proteomes" id="UP000018144">
    <property type="component" value="Unassembled WGS sequence"/>
</dbReference>
<name>U4LMZ3_PYROM</name>
<accession>U4LMZ3</accession>
<keyword evidence="2" id="KW-1185">Reference proteome</keyword>
<proteinExistence type="predicted"/>
<evidence type="ECO:0000313" key="2">
    <source>
        <dbReference type="Proteomes" id="UP000018144"/>
    </source>
</evidence>
<dbReference type="EMBL" id="HF935466">
    <property type="protein sequence ID" value="CCX30710.1"/>
    <property type="molecule type" value="Genomic_DNA"/>
</dbReference>
<protein>
    <submittedName>
        <fullName evidence="1">Uncharacterized protein</fullName>
    </submittedName>
</protein>
<gene>
    <name evidence="1" type="ORF">PCON_09077</name>
</gene>
<reference evidence="1 2" key="1">
    <citation type="journal article" date="2013" name="PLoS Genet.">
        <title>The genome and development-dependent transcriptomes of Pyronema confluens: a window into fungal evolution.</title>
        <authorList>
            <person name="Traeger S."/>
            <person name="Altegoer F."/>
            <person name="Freitag M."/>
            <person name="Gabaldon T."/>
            <person name="Kempken F."/>
            <person name="Kumar A."/>
            <person name="Marcet-Houben M."/>
            <person name="Poggeler S."/>
            <person name="Stajich J.E."/>
            <person name="Nowrousian M."/>
        </authorList>
    </citation>
    <scope>NUCLEOTIDE SEQUENCE [LARGE SCALE GENOMIC DNA]</scope>
    <source>
        <strain evidence="2">CBS 100304</strain>
        <tissue evidence="1">Vegetative mycelium</tissue>
    </source>
</reference>
<evidence type="ECO:0000313" key="1">
    <source>
        <dbReference type="EMBL" id="CCX30710.1"/>
    </source>
</evidence>